<sequence length="230" mass="26127">MPEVQYGNTTIHYSLATKAGLHSHYIVIEKGKGVVLKGAPVSLEESQTLVLQKARWILEKLRLTEALPADEIVTGARRAYLGRHYYIALHIDEGAPHIDIVFTGSQFKVSLPPALYTPPRLATAFEQYLHQKAIEKITPRVKKWAKVTGWQYNALKFRRLDKRWGSCTPTNNIVINTAAIRLPYKLIDYLIVHELAHTQVKNHSPVFWAKVAMHLPHWKALDGQIGEVKL</sequence>
<name>A1ZUE6_MICM2</name>
<dbReference type="eggNOG" id="COG1451">
    <property type="taxonomic scope" value="Bacteria"/>
</dbReference>
<dbReference type="InterPro" id="IPR002725">
    <property type="entry name" value="YgjP-like_metallopeptidase"/>
</dbReference>
<dbReference type="RefSeq" id="WP_002701744.1">
    <property type="nucleotide sequence ID" value="NZ_AAWS01000040.1"/>
</dbReference>
<dbReference type="Proteomes" id="UP000004095">
    <property type="component" value="Unassembled WGS sequence"/>
</dbReference>
<evidence type="ECO:0000313" key="3">
    <source>
        <dbReference type="Proteomes" id="UP000004095"/>
    </source>
</evidence>
<dbReference type="PANTHER" id="PTHR30399">
    <property type="entry name" value="UNCHARACTERIZED PROTEIN YGJP"/>
    <property type="match status" value="1"/>
</dbReference>
<accession>A1ZUE6</accession>
<evidence type="ECO:0000259" key="1">
    <source>
        <dbReference type="Pfam" id="PF01863"/>
    </source>
</evidence>
<dbReference type="Pfam" id="PF01863">
    <property type="entry name" value="YgjP-like"/>
    <property type="match status" value="1"/>
</dbReference>
<keyword evidence="3" id="KW-1185">Reference proteome</keyword>
<dbReference type="EMBL" id="AAWS01000040">
    <property type="protein sequence ID" value="EAY25965.1"/>
    <property type="molecule type" value="Genomic_DNA"/>
</dbReference>
<dbReference type="AlphaFoldDB" id="A1ZUE6"/>
<proteinExistence type="predicted"/>
<dbReference type="InterPro" id="IPR053136">
    <property type="entry name" value="UTP_pyrophosphatase-like"/>
</dbReference>
<dbReference type="PANTHER" id="PTHR30399:SF1">
    <property type="entry name" value="UTP PYROPHOSPHATASE"/>
    <property type="match status" value="1"/>
</dbReference>
<gene>
    <name evidence="2" type="ORF">M23134_07114</name>
</gene>
<dbReference type="CDD" id="cd07344">
    <property type="entry name" value="M48_yhfN_like"/>
    <property type="match status" value="1"/>
</dbReference>
<organism evidence="2 3">
    <name type="scientific">Microscilla marina ATCC 23134</name>
    <dbReference type="NCBI Taxonomy" id="313606"/>
    <lineage>
        <taxon>Bacteria</taxon>
        <taxon>Pseudomonadati</taxon>
        <taxon>Bacteroidota</taxon>
        <taxon>Cytophagia</taxon>
        <taxon>Cytophagales</taxon>
        <taxon>Microscillaceae</taxon>
        <taxon>Microscilla</taxon>
    </lineage>
</organism>
<dbReference type="OrthoDB" id="9811177at2"/>
<comment type="caution">
    <text evidence="2">The sequence shown here is derived from an EMBL/GenBank/DDBJ whole genome shotgun (WGS) entry which is preliminary data.</text>
</comment>
<dbReference type="Gene3D" id="3.30.2010.10">
    <property type="entry name" value="Metalloproteases ('zincins'), catalytic domain"/>
    <property type="match status" value="1"/>
</dbReference>
<protein>
    <recommendedName>
        <fullName evidence="1">YgjP-like metallopeptidase domain-containing protein</fullName>
    </recommendedName>
</protein>
<feature type="domain" description="YgjP-like metallopeptidase" evidence="1">
    <location>
        <begin position="24"/>
        <end position="221"/>
    </location>
</feature>
<evidence type="ECO:0000313" key="2">
    <source>
        <dbReference type="EMBL" id="EAY25965.1"/>
    </source>
</evidence>
<reference evidence="2 3" key="1">
    <citation type="submission" date="2007-01" db="EMBL/GenBank/DDBJ databases">
        <authorList>
            <person name="Haygood M."/>
            <person name="Podell S."/>
            <person name="Anderson C."/>
            <person name="Hopkinson B."/>
            <person name="Roe K."/>
            <person name="Barbeau K."/>
            <person name="Gaasterland T."/>
            <person name="Ferriera S."/>
            <person name="Johnson J."/>
            <person name="Kravitz S."/>
            <person name="Beeson K."/>
            <person name="Sutton G."/>
            <person name="Rogers Y.-H."/>
            <person name="Friedman R."/>
            <person name="Frazier M."/>
            <person name="Venter J.C."/>
        </authorList>
    </citation>
    <scope>NUCLEOTIDE SEQUENCE [LARGE SCALE GENOMIC DNA]</scope>
    <source>
        <strain evidence="2 3">ATCC 23134</strain>
    </source>
</reference>